<gene>
    <name evidence="3" type="ORF">SP5_094_00020</name>
</gene>
<evidence type="ECO:0000313" key="4">
    <source>
        <dbReference type="Proteomes" id="UP000032305"/>
    </source>
</evidence>
<protein>
    <recommendedName>
        <fullName evidence="2">DUF4328 domain-containing protein</fullName>
    </recommendedName>
</protein>
<reference evidence="3 4" key="1">
    <citation type="submission" date="2014-11" db="EMBL/GenBank/DDBJ databases">
        <title>Whole genome shotgun sequence of Sphingomonas parapaucimobilis NBRC 15100.</title>
        <authorList>
            <person name="Katano-Makiyama Y."/>
            <person name="Hosoyama A."/>
            <person name="Hashimoto M."/>
            <person name="Hosoyama Y."/>
            <person name="Noguchi M."/>
            <person name="Numata M."/>
            <person name="Tsuchikane K."/>
            <person name="Hirakata S."/>
            <person name="Uohara A."/>
            <person name="Shimodaira J."/>
            <person name="Ohji S."/>
            <person name="Ichikawa N."/>
            <person name="Kimura A."/>
            <person name="Yamazoe A."/>
            <person name="Fujita N."/>
        </authorList>
    </citation>
    <scope>NUCLEOTIDE SEQUENCE [LARGE SCALE GENOMIC DNA]</scope>
    <source>
        <strain evidence="3 4">NBRC 15100</strain>
    </source>
</reference>
<feature type="domain" description="DUF4328" evidence="2">
    <location>
        <begin position="14"/>
        <end position="68"/>
    </location>
</feature>
<comment type="caution">
    <text evidence="3">The sequence shown here is derived from an EMBL/GenBank/DDBJ whole genome shotgun (WGS) entry which is preliminary data.</text>
</comment>
<sequence>MIVDQGSTLDLPALLTLLYPLGFFRWVYIVNRNAQQWNSAMTISPGWNVGWFFVPIAVLSKPFEGIRETCSVTIASAAPA</sequence>
<keyword evidence="1" id="KW-0812">Transmembrane</keyword>
<dbReference type="Pfam" id="PF14219">
    <property type="entry name" value="DUF4328"/>
    <property type="match status" value="1"/>
</dbReference>
<keyword evidence="1" id="KW-0472">Membrane</keyword>
<feature type="transmembrane region" description="Helical" evidence="1">
    <location>
        <begin position="12"/>
        <end position="31"/>
    </location>
</feature>
<evidence type="ECO:0000259" key="2">
    <source>
        <dbReference type="Pfam" id="PF14219"/>
    </source>
</evidence>
<dbReference type="EMBL" id="BBPI01000094">
    <property type="protein sequence ID" value="GAM02580.1"/>
    <property type="molecule type" value="Genomic_DNA"/>
</dbReference>
<accession>A0A0A1WAT4</accession>
<dbReference type="InterPro" id="IPR025565">
    <property type="entry name" value="DUF4328"/>
</dbReference>
<keyword evidence="4" id="KW-1185">Reference proteome</keyword>
<name>A0A0A1WAT4_9SPHN</name>
<keyword evidence="1" id="KW-1133">Transmembrane helix</keyword>
<organism evidence="3 4">
    <name type="scientific">Sphingomonas parapaucimobilis NBRC 15100</name>
    <dbReference type="NCBI Taxonomy" id="1219049"/>
    <lineage>
        <taxon>Bacteria</taxon>
        <taxon>Pseudomonadati</taxon>
        <taxon>Pseudomonadota</taxon>
        <taxon>Alphaproteobacteria</taxon>
        <taxon>Sphingomonadales</taxon>
        <taxon>Sphingomonadaceae</taxon>
        <taxon>Sphingomonas</taxon>
    </lineage>
</organism>
<proteinExistence type="predicted"/>
<dbReference type="Proteomes" id="UP000032305">
    <property type="component" value="Unassembled WGS sequence"/>
</dbReference>
<evidence type="ECO:0000313" key="3">
    <source>
        <dbReference type="EMBL" id="GAM02580.1"/>
    </source>
</evidence>
<dbReference type="AlphaFoldDB" id="A0A0A1WAT4"/>
<evidence type="ECO:0000256" key="1">
    <source>
        <dbReference type="SAM" id="Phobius"/>
    </source>
</evidence>